<proteinExistence type="predicted"/>
<dbReference type="EMBL" id="NBIV01000817">
    <property type="protein sequence ID" value="PXF39489.1"/>
    <property type="molecule type" value="Genomic_DNA"/>
</dbReference>
<reference evidence="3 5" key="1">
    <citation type="journal article" date="2018" name="Mol. Biol. Evol.">
        <title>Analysis of the draft genome of the red seaweed Gracilariopsis chorda provides insights into genome size evolution in Rhodophyta.</title>
        <authorList>
            <person name="Lee J."/>
            <person name="Yang E.C."/>
            <person name="Graf L."/>
            <person name="Yang J.H."/>
            <person name="Qiu H."/>
            <person name="Zel Zion U."/>
            <person name="Chan C.X."/>
            <person name="Stephens T.G."/>
            <person name="Weber A.P.M."/>
            <person name="Boo G.H."/>
            <person name="Boo S.M."/>
            <person name="Kim K.M."/>
            <person name="Shin Y."/>
            <person name="Jung M."/>
            <person name="Lee S.J."/>
            <person name="Yim H.S."/>
            <person name="Lee J.H."/>
            <person name="Bhattacharya D."/>
            <person name="Yoon H.S."/>
        </authorList>
    </citation>
    <scope>NUCLEOTIDE SEQUENCE [LARGE SCALE GENOMIC DNA]</scope>
    <source>
        <strain evidence="3 5">SKKU-2015</strain>
        <tissue evidence="3">Whole body</tissue>
    </source>
</reference>
<evidence type="ECO:0000313" key="2">
    <source>
        <dbReference type="EMBL" id="PXF39679.1"/>
    </source>
</evidence>
<dbReference type="EMBL" id="NBIV01000158">
    <property type="protein sequence ID" value="PXF42537.1"/>
    <property type="molecule type" value="Genomic_DNA"/>
</dbReference>
<dbReference type="EMBL" id="NBIV01000527">
    <property type="protein sequence ID" value="PXF39679.1"/>
    <property type="molecule type" value="Genomic_DNA"/>
</dbReference>
<organism evidence="3 5">
    <name type="scientific">Gracilariopsis chorda</name>
    <dbReference type="NCBI Taxonomy" id="448386"/>
    <lineage>
        <taxon>Eukaryota</taxon>
        <taxon>Rhodophyta</taxon>
        <taxon>Florideophyceae</taxon>
        <taxon>Rhodymeniophycidae</taxon>
        <taxon>Gracilariales</taxon>
        <taxon>Gracilariaceae</taxon>
        <taxon>Gracilariopsis</taxon>
    </lineage>
</organism>
<protein>
    <submittedName>
        <fullName evidence="3">Uncharacterized protein</fullName>
    </submittedName>
</protein>
<gene>
    <name evidence="4" type="ORF">BWQ96_07699</name>
    <name evidence="3" type="ORF">BWQ96_10104</name>
    <name evidence="2" type="ORF">BWQ96_10619</name>
    <name evidence="1" type="ORF">BWQ96_10823</name>
</gene>
<dbReference type="Proteomes" id="UP000247409">
    <property type="component" value="Unassembled WGS sequence"/>
</dbReference>
<accession>A0A2V3IDM9</accession>
<evidence type="ECO:0000313" key="1">
    <source>
        <dbReference type="EMBL" id="PXF39489.1"/>
    </source>
</evidence>
<sequence>MDEQHNMDFRSACIDNCSSSGSSVTSDATCERELCEPITEIDLTTQHQEDEIERVICHIAPVHTLRHSQQPSESERALVLVQDGDLSYCVPKRHFRLWAKYHARVQWDFENWPAGFEPELQPMDNGHFFFDLDEWANIRELAMVVMGADEGQIVCGCSGFKRFYARKQTHGGKNKWSKVPTHLKNDRWTLSHVLNKIKPAVERKKGQKEGRRVWLKGVGQRFSCLLCCVKRG</sequence>
<evidence type="ECO:0000313" key="4">
    <source>
        <dbReference type="EMBL" id="PXF42537.1"/>
    </source>
</evidence>
<comment type="caution">
    <text evidence="3">The sequence shown here is derived from an EMBL/GenBank/DDBJ whole genome shotgun (WGS) entry which is preliminary data.</text>
</comment>
<name>A0A2V3IDM9_9FLOR</name>
<keyword evidence="5" id="KW-1185">Reference proteome</keyword>
<dbReference type="AlphaFoldDB" id="A0A2V3IDM9"/>
<evidence type="ECO:0000313" key="5">
    <source>
        <dbReference type="Proteomes" id="UP000247409"/>
    </source>
</evidence>
<dbReference type="EMBL" id="NBIV01000348">
    <property type="protein sequence ID" value="PXF40186.1"/>
    <property type="molecule type" value="Genomic_DNA"/>
</dbReference>
<evidence type="ECO:0000313" key="3">
    <source>
        <dbReference type="EMBL" id="PXF40186.1"/>
    </source>
</evidence>